<feature type="transmembrane region" description="Helical" evidence="6">
    <location>
        <begin position="275"/>
        <end position="293"/>
    </location>
</feature>
<evidence type="ECO:0000256" key="3">
    <source>
        <dbReference type="ARBA" id="ARBA00022989"/>
    </source>
</evidence>
<keyword evidence="4 6" id="KW-0472">Membrane</keyword>
<evidence type="ECO:0000256" key="5">
    <source>
        <dbReference type="SAM" id="MobiDB-lite"/>
    </source>
</evidence>
<keyword evidence="2 6" id="KW-0812">Transmembrane</keyword>
<feature type="transmembrane region" description="Helical" evidence="6">
    <location>
        <begin position="223"/>
        <end position="242"/>
    </location>
</feature>
<evidence type="ECO:0000313" key="9">
    <source>
        <dbReference type="Proteomes" id="UP000052230"/>
    </source>
</evidence>
<feature type="transmembrane region" description="Helical" evidence="6">
    <location>
        <begin position="299"/>
        <end position="320"/>
    </location>
</feature>
<dbReference type="EMBL" id="CCXZ01000004">
    <property type="protein sequence ID" value="CEG14283.1"/>
    <property type="molecule type" value="Genomic_DNA"/>
</dbReference>
<evidence type="ECO:0000256" key="4">
    <source>
        <dbReference type="ARBA" id="ARBA00023136"/>
    </source>
</evidence>
<dbReference type="Pfam" id="PF01694">
    <property type="entry name" value="Rhomboid"/>
    <property type="match status" value="1"/>
</dbReference>
<organism evidence="8 9">
    <name type="scientific">Xanthomonas citri pv. citri</name>
    <dbReference type="NCBI Taxonomy" id="611301"/>
    <lineage>
        <taxon>Bacteria</taxon>
        <taxon>Pseudomonadati</taxon>
        <taxon>Pseudomonadota</taxon>
        <taxon>Gammaproteobacteria</taxon>
        <taxon>Lysobacterales</taxon>
        <taxon>Lysobacteraceae</taxon>
        <taxon>Xanthomonas</taxon>
    </lineage>
</organism>
<feature type="transmembrane region" description="Helical" evidence="6">
    <location>
        <begin position="248"/>
        <end position="268"/>
    </location>
</feature>
<feature type="transmembrane region" description="Helical" evidence="6">
    <location>
        <begin position="149"/>
        <end position="170"/>
    </location>
</feature>
<keyword evidence="9" id="KW-1185">Reference proteome</keyword>
<dbReference type="GO" id="GO:0004252">
    <property type="term" value="F:serine-type endopeptidase activity"/>
    <property type="evidence" value="ECO:0007669"/>
    <property type="project" value="InterPro"/>
</dbReference>
<dbReference type="InterPro" id="IPR022764">
    <property type="entry name" value="Peptidase_S54_rhomboid_dom"/>
</dbReference>
<feature type="region of interest" description="Disordered" evidence="5">
    <location>
        <begin position="328"/>
        <end position="360"/>
    </location>
</feature>
<sequence length="386" mass="41991">MGIVAQPALLATMRTDHLDRPLPAHRRGTLSGMDAAPELTRTYLQRVPRWWAGKDPAAKLQIDRKWTLQMADGAARAVPRLITCVMRGRRRQDSAAGLDYPAAGPAYPEFERLVKNPRDAIRESMTPHPVAAADTTTQARLDRSRVLRAFNVSLAAVLLLVAVFTAQGMFDWRAWAVAPLQADGLRGILTAPLLHGSLAHLGANAAALLILGTLAGSVYPRATVMALPLLWLGSGLGAWLLGEPGSRHLGASGVTHGLMFLVFVLGLLRRDRPAIATSMIAFLFYGGMLMTILPHEAGVSWQSHLGGAVAGLIAALLLRLRDPQQAKPRYSWEDEDEDAAWDVSNPEHAMLEPPPPRQVPVLWQRQDDGSQSVVLHFPPRERPPGS</sequence>
<dbReference type="AlphaFoldDB" id="A0A0U5G2M1"/>
<feature type="transmembrane region" description="Helical" evidence="6">
    <location>
        <begin position="190"/>
        <end position="211"/>
    </location>
</feature>
<comment type="caution">
    <text evidence="8">The sequence shown here is derived from an EMBL/GenBank/DDBJ whole genome shotgun (WGS) entry which is preliminary data.</text>
</comment>
<reference evidence="8 9" key="1">
    <citation type="submission" date="2014-09" db="EMBL/GenBank/DDBJ databases">
        <authorList>
            <person name="Regsiter A."/>
        </authorList>
    </citation>
    <scope>NUCLEOTIDE SEQUENCE [LARGE SCALE GENOMIC DNA]</scope>
</reference>
<dbReference type="Gene3D" id="1.20.1540.10">
    <property type="entry name" value="Rhomboid-like"/>
    <property type="match status" value="1"/>
</dbReference>
<dbReference type="PANTHER" id="PTHR43731">
    <property type="entry name" value="RHOMBOID PROTEASE"/>
    <property type="match status" value="1"/>
</dbReference>
<dbReference type="GO" id="GO:0016020">
    <property type="term" value="C:membrane"/>
    <property type="evidence" value="ECO:0007669"/>
    <property type="project" value="UniProtKB-SubCell"/>
</dbReference>
<proteinExistence type="predicted"/>
<protein>
    <recommendedName>
        <fullName evidence="7">Peptidase S54 rhomboid domain-containing protein</fullName>
    </recommendedName>
</protein>
<gene>
    <name evidence="8" type="ORF">XAC3562_1010042</name>
</gene>
<name>A0A0U5G2M1_XANCI</name>
<comment type="subcellular location">
    <subcellularLocation>
        <location evidence="1">Membrane</location>
        <topology evidence="1">Multi-pass membrane protein</topology>
    </subcellularLocation>
</comment>
<dbReference type="SUPFAM" id="SSF144091">
    <property type="entry name" value="Rhomboid-like"/>
    <property type="match status" value="1"/>
</dbReference>
<evidence type="ECO:0000259" key="7">
    <source>
        <dbReference type="Pfam" id="PF01694"/>
    </source>
</evidence>
<keyword evidence="3 6" id="KW-1133">Transmembrane helix</keyword>
<evidence type="ECO:0000256" key="1">
    <source>
        <dbReference type="ARBA" id="ARBA00004141"/>
    </source>
</evidence>
<dbReference type="InterPro" id="IPR050925">
    <property type="entry name" value="Rhomboid_protease_S54"/>
</dbReference>
<evidence type="ECO:0000256" key="2">
    <source>
        <dbReference type="ARBA" id="ARBA00022692"/>
    </source>
</evidence>
<evidence type="ECO:0000313" key="8">
    <source>
        <dbReference type="EMBL" id="CEG14283.1"/>
    </source>
</evidence>
<dbReference type="Proteomes" id="UP000052230">
    <property type="component" value="Unassembled WGS sequence"/>
</dbReference>
<evidence type="ECO:0000256" key="6">
    <source>
        <dbReference type="SAM" id="Phobius"/>
    </source>
</evidence>
<dbReference type="InterPro" id="IPR035952">
    <property type="entry name" value="Rhomboid-like_sf"/>
</dbReference>
<accession>A0A0U5G2M1</accession>
<dbReference type="PANTHER" id="PTHR43731:SF9">
    <property type="entry name" value="SLR1461 PROTEIN"/>
    <property type="match status" value="1"/>
</dbReference>
<feature type="domain" description="Peptidase S54 rhomboid" evidence="7">
    <location>
        <begin position="187"/>
        <end position="319"/>
    </location>
</feature>